<feature type="binding site" evidence="8">
    <location>
        <position position="98"/>
    </location>
    <ligand>
        <name>Mg(2+)</name>
        <dbReference type="ChEBI" id="CHEBI:18420"/>
    </ligand>
</feature>
<evidence type="ECO:0000256" key="7">
    <source>
        <dbReference type="ARBA" id="ARBA00038093"/>
    </source>
</evidence>
<dbReference type="HAMAP" id="MF_00265">
    <property type="entry name" value="VapC_Nob1"/>
    <property type="match status" value="1"/>
</dbReference>
<dbReference type="Proteomes" id="UP001555100">
    <property type="component" value="Unassembled WGS sequence"/>
</dbReference>
<feature type="binding site" evidence="8">
    <location>
        <position position="7"/>
    </location>
    <ligand>
        <name>Mg(2+)</name>
        <dbReference type="ChEBI" id="CHEBI:18420"/>
    </ligand>
</feature>
<feature type="domain" description="PIN" evidence="9">
    <location>
        <begin position="4"/>
        <end position="124"/>
    </location>
</feature>
<protein>
    <recommendedName>
        <fullName evidence="8">Ribonuclease VapC</fullName>
        <shortName evidence="8">RNase VapC</shortName>
        <ecNumber evidence="8">3.1.-.-</ecNumber>
    </recommendedName>
    <alternativeName>
        <fullName evidence="8">Toxin VapC</fullName>
    </alternativeName>
</protein>
<evidence type="ECO:0000256" key="4">
    <source>
        <dbReference type="ARBA" id="ARBA00022723"/>
    </source>
</evidence>
<keyword evidence="5 8" id="KW-0378">Hydrolase</keyword>
<evidence type="ECO:0000256" key="1">
    <source>
        <dbReference type="ARBA" id="ARBA00001946"/>
    </source>
</evidence>
<dbReference type="InterPro" id="IPR022907">
    <property type="entry name" value="VapC_family"/>
</dbReference>
<comment type="function">
    <text evidence="8">Toxic component of a toxin-antitoxin (TA) system. An RNase.</text>
</comment>
<evidence type="ECO:0000259" key="9">
    <source>
        <dbReference type="Pfam" id="PF01850"/>
    </source>
</evidence>
<comment type="cofactor">
    <cofactor evidence="1 8">
        <name>Mg(2+)</name>
        <dbReference type="ChEBI" id="CHEBI:18420"/>
    </cofactor>
</comment>
<evidence type="ECO:0000256" key="2">
    <source>
        <dbReference type="ARBA" id="ARBA00022649"/>
    </source>
</evidence>
<evidence type="ECO:0000256" key="8">
    <source>
        <dbReference type="HAMAP-Rule" id="MF_00265"/>
    </source>
</evidence>
<dbReference type="SUPFAM" id="SSF88723">
    <property type="entry name" value="PIN domain-like"/>
    <property type="match status" value="1"/>
</dbReference>
<dbReference type="Pfam" id="PF01850">
    <property type="entry name" value="PIN"/>
    <property type="match status" value="1"/>
</dbReference>
<evidence type="ECO:0000256" key="6">
    <source>
        <dbReference type="ARBA" id="ARBA00022842"/>
    </source>
</evidence>
<dbReference type="RefSeq" id="WP_310437590.1">
    <property type="nucleotide sequence ID" value="NZ_CP123419.1"/>
</dbReference>
<organism evidence="10 11">
    <name type="scientific">Trueperella pyogenes</name>
    <dbReference type="NCBI Taxonomy" id="1661"/>
    <lineage>
        <taxon>Bacteria</taxon>
        <taxon>Bacillati</taxon>
        <taxon>Actinomycetota</taxon>
        <taxon>Actinomycetes</taxon>
        <taxon>Actinomycetales</taxon>
        <taxon>Actinomycetaceae</taxon>
        <taxon>Trueperella</taxon>
    </lineage>
</organism>
<evidence type="ECO:0000313" key="10">
    <source>
        <dbReference type="EMBL" id="MEW6954854.1"/>
    </source>
</evidence>
<reference evidence="10 11" key="1">
    <citation type="submission" date="2024-01" db="EMBL/GenBank/DDBJ databases">
        <title>Genomic analysis and antimicrobial resistance profiles of Trueperella pyogenes isolated from domestic and wild animals.</title>
        <authorList>
            <person name="Magossi G."/>
            <person name="Gzyl K.E."/>
            <person name="Holman D.B."/>
            <person name="Amat S."/>
        </authorList>
    </citation>
    <scope>NUCLEOTIDE SEQUENCE [LARGE SCALE GENOMIC DNA]</scope>
    <source>
        <strain evidence="10 11">1494</strain>
    </source>
</reference>
<dbReference type="InterPro" id="IPR002716">
    <property type="entry name" value="PIN_dom"/>
</dbReference>
<proteinExistence type="inferred from homology"/>
<dbReference type="InterPro" id="IPR029060">
    <property type="entry name" value="PIN-like_dom_sf"/>
</dbReference>
<keyword evidence="6 8" id="KW-0460">Magnesium</keyword>
<name>A0ABV3NCB3_9ACTO</name>
<keyword evidence="11" id="KW-1185">Reference proteome</keyword>
<gene>
    <name evidence="8" type="primary">vapC</name>
    <name evidence="10" type="ORF">V3M73_07435</name>
</gene>
<evidence type="ECO:0000313" key="11">
    <source>
        <dbReference type="Proteomes" id="UP001555100"/>
    </source>
</evidence>
<keyword evidence="8" id="KW-0800">Toxin</keyword>
<dbReference type="EC" id="3.1.-.-" evidence="8"/>
<dbReference type="CDD" id="cd09881">
    <property type="entry name" value="PIN_VapC4-5_FitB-like"/>
    <property type="match status" value="1"/>
</dbReference>
<evidence type="ECO:0000256" key="5">
    <source>
        <dbReference type="ARBA" id="ARBA00022801"/>
    </source>
</evidence>
<dbReference type="Gene3D" id="3.40.50.1010">
    <property type="entry name" value="5'-nuclease"/>
    <property type="match status" value="1"/>
</dbReference>
<dbReference type="InterPro" id="IPR050556">
    <property type="entry name" value="Type_II_TA_system_RNase"/>
</dbReference>
<keyword evidence="2 8" id="KW-1277">Toxin-antitoxin system</keyword>
<comment type="similarity">
    <text evidence="7 8">Belongs to the PINc/VapC protein family.</text>
</comment>
<comment type="caution">
    <text evidence="10">The sequence shown here is derived from an EMBL/GenBank/DDBJ whole genome shotgun (WGS) entry which is preliminary data.</text>
</comment>
<sequence length="134" mass="15040">MVTYLLDTNMWIEILRGNARVVDRFGTLLTEQIVLSPIVLGELHVGALKSRHSKEALAQVTAIANTFTHTVIDADTAVRYAKIRNTLEAAGTPIDANDLWIAADALTHRYTLVTHNTREFERIPALKLKDWLAY</sequence>
<dbReference type="PANTHER" id="PTHR33653:SF1">
    <property type="entry name" value="RIBONUCLEASE VAPC2"/>
    <property type="match status" value="1"/>
</dbReference>
<dbReference type="EMBL" id="JBAGNM010000007">
    <property type="protein sequence ID" value="MEW6954854.1"/>
    <property type="molecule type" value="Genomic_DNA"/>
</dbReference>
<dbReference type="PANTHER" id="PTHR33653">
    <property type="entry name" value="RIBONUCLEASE VAPC2"/>
    <property type="match status" value="1"/>
</dbReference>
<keyword evidence="3 8" id="KW-0540">Nuclease</keyword>
<keyword evidence="4 8" id="KW-0479">Metal-binding</keyword>
<evidence type="ECO:0000256" key="3">
    <source>
        <dbReference type="ARBA" id="ARBA00022722"/>
    </source>
</evidence>
<accession>A0ABV3NCB3</accession>